<protein>
    <recommendedName>
        <fullName evidence="5">Pentatricopeptide repeat-containing protein</fullName>
    </recommendedName>
</protein>
<comment type="caution">
    <text evidence="3">The sequence shown here is derived from an EMBL/GenBank/DDBJ whole genome shotgun (WGS) entry which is preliminary data.</text>
</comment>
<dbReference type="PANTHER" id="PTHR24015:SF548">
    <property type="entry name" value="OS08G0340900 PROTEIN"/>
    <property type="match status" value="1"/>
</dbReference>
<dbReference type="PANTHER" id="PTHR24015">
    <property type="entry name" value="OS07G0578800 PROTEIN-RELATED"/>
    <property type="match status" value="1"/>
</dbReference>
<feature type="repeat" description="PPR" evidence="2">
    <location>
        <begin position="93"/>
        <end position="123"/>
    </location>
</feature>
<reference evidence="3 4" key="1">
    <citation type="journal article" date="2024" name="Plant J.">
        <title>Genome sequences and population genomics reveal climatic adaptation and genomic divergence between two closely related sweetgum species.</title>
        <authorList>
            <person name="Xu W.Q."/>
            <person name="Ren C.Q."/>
            <person name="Zhang X.Y."/>
            <person name="Comes H.P."/>
            <person name="Liu X.H."/>
            <person name="Li Y.G."/>
            <person name="Kettle C.J."/>
            <person name="Jalonen R."/>
            <person name="Gaisberger H."/>
            <person name="Ma Y.Z."/>
            <person name="Qiu Y.X."/>
        </authorList>
    </citation>
    <scope>NUCLEOTIDE SEQUENCE [LARGE SCALE GENOMIC DNA]</scope>
    <source>
        <strain evidence="3">Hangzhou</strain>
    </source>
</reference>
<feature type="repeat" description="PPR" evidence="2">
    <location>
        <begin position="225"/>
        <end position="259"/>
    </location>
</feature>
<gene>
    <name evidence="3" type="ORF">L1049_018804</name>
</gene>
<proteinExistence type="predicted"/>
<keyword evidence="4" id="KW-1185">Reference proteome</keyword>
<feature type="repeat" description="PPR" evidence="2">
    <location>
        <begin position="124"/>
        <end position="158"/>
    </location>
</feature>
<evidence type="ECO:0000256" key="1">
    <source>
        <dbReference type="ARBA" id="ARBA00022737"/>
    </source>
</evidence>
<dbReference type="Gene3D" id="1.25.40.10">
    <property type="entry name" value="Tetratricopeptide repeat domain"/>
    <property type="match status" value="2"/>
</dbReference>
<name>A0AAP0RAL1_LIQFO</name>
<evidence type="ECO:0000256" key="2">
    <source>
        <dbReference type="PROSITE-ProRule" id="PRU00708"/>
    </source>
</evidence>
<dbReference type="Pfam" id="PF01535">
    <property type="entry name" value="PPR"/>
    <property type="match status" value="2"/>
</dbReference>
<dbReference type="GO" id="GO:0003723">
    <property type="term" value="F:RNA binding"/>
    <property type="evidence" value="ECO:0007669"/>
    <property type="project" value="InterPro"/>
</dbReference>
<dbReference type="InterPro" id="IPR046960">
    <property type="entry name" value="PPR_At4g14850-like_plant"/>
</dbReference>
<dbReference type="AlphaFoldDB" id="A0AAP0RAL1"/>
<sequence>MEIPACVAFQRLPLLPNKTQTKDPKHWNSIIKHHTKLKNDTGILTTYTHMESLGICPDNSTLPLVLKACARLNAVESGKKIHSHIQNTKLIEDVRVRTALVDFYCKCGFFEEALHVFGEMSERDVVLWNAMISGYVGRGHHEEAIGLFMKMGRENLRPSSGTMVALLLACGELLELRMGKEVHGYCLRNGLFEADPRVITALIGFYLRFDVRVSRLVFDMMDSRSIVSWNAMIRGYFDVGDCSEALKLFMQMLVDGVTFDSVTMLVAIQVCAEFGSLKLGMQIHQMAIKLEFNNDLFVANALLRMYSENGSLEFSRELFESITTRDIAMWNSMISVYIGFGCYEEALSLFIRIRTECIREDEITIAIMLSVCEQLADGLRMGKAYMPM</sequence>
<dbReference type="FunFam" id="1.25.40.10:FF:000682">
    <property type="entry name" value="Pentatricopeptide repeat-containing protein At3g16610"/>
    <property type="match status" value="1"/>
</dbReference>
<evidence type="ECO:0008006" key="5">
    <source>
        <dbReference type="Google" id="ProtNLM"/>
    </source>
</evidence>
<dbReference type="FunFam" id="1.25.40.10:FF:000381">
    <property type="entry name" value="Pentatricopeptide repeat-containing protein"/>
    <property type="match status" value="1"/>
</dbReference>
<dbReference type="InterPro" id="IPR011990">
    <property type="entry name" value="TPR-like_helical_dom_sf"/>
</dbReference>
<accession>A0AAP0RAL1</accession>
<dbReference type="GO" id="GO:0009451">
    <property type="term" value="P:RNA modification"/>
    <property type="evidence" value="ECO:0007669"/>
    <property type="project" value="InterPro"/>
</dbReference>
<dbReference type="InterPro" id="IPR002885">
    <property type="entry name" value="PPR_rpt"/>
</dbReference>
<dbReference type="PROSITE" id="PS51375">
    <property type="entry name" value="PPR"/>
    <property type="match status" value="4"/>
</dbReference>
<organism evidence="3 4">
    <name type="scientific">Liquidambar formosana</name>
    <name type="common">Formosan gum</name>
    <dbReference type="NCBI Taxonomy" id="63359"/>
    <lineage>
        <taxon>Eukaryota</taxon>
        <taxon>Viridiplantae</taxon>
        <taxon>Streptophyta</taxon>
        <taxon>Embryophyta</taxon>
        <taxon>Tracheophyta</taxon>
        <taxon>Spermatophyta</taxon>
        <taxon>Magnoliopsida</taxon>
        <taxon>eudicotyledons</taxon>
        <taxon>Gunneridae</taxon>
        <taxon>Pentapetalae</taxon>
        <taxon>Saxifragales</taxon>
        <taxon>Altingiaceae</taxon>
        <taxon>Liquidambar</taxon>
    </lineage>
</organism>
<dbReference type="NCBIfam" id="TIGR00756">
    <property type="entry name" value="PPR"/>
    <property type="match status" value="3"/>
</dbReference>
<dbReference type="Pfam" id="PF13041">
    <property type="entry name" value="PPR_2"/>
    <property type="match status" value="2"/>
</dbReference>
<dbReference type="EMBL" id="JBBPBK010000012">
    <property type="protein sequence ID" value="KAK9273990.1"/>
    <property type="molecule type" value="Genomic_DNA"/>
</dbReference>
<dbReference type="Proteomes" id="UP001415857">
    <property type="component" value="Unassembled WGS sequence"/>
</dbReference>
<evidence type="ECO:0000313" key="3">
    <source>
        <dbReference type="EMBL" id="KAK9273990.1"/>
    </source>
</evidence>
<feature type="repeat" description="PPR" evidence="2">
    <location>
        <begin position="326"/>
        <end position="360"/>
    </location>
</feature>
<keyword evidence="1" id="KW-0677">Repeat</keyword>
<evidence type="ECO:0000313" key="4">
    <source>
        <dbReference type="Proteomes" id="UP001415857"/>
    </source>
</evidence>